<dbReference type="EMBL" id="CM047941">
    <property type="protein sequence ID" value="KAI9902591.1"/>
    <property type="molecule type" value="Genomic_DNA"/>
</dbReference>
<sequence length="413" mass="47286">MRYCVQSQFHLSQTEPEPVDRLARFQSQLRRRCFWSAYCMDRLVMASFELPPSVSDVMITAKLYANINDEDLEQVISETCSDAELPDSPVYTCVSSSLHILQCRRIQSEISNYTLRWDYKEHYESALDWRIRILSELENYKSRVQNFSDPQAKGHTSQRWLAMIYHYALLTLYRPTKESVLGPAGDWSIQASSQACLMFRKSQMDRQIAQAWLGLLVQFQSGVTLLYCCWATPPQYRTENYDSPDVSDALRACSNILAIMADRWPKADCLRDVFELLASEVPLVDRPSRPPTHISQASVEAVRERLPQVRSLVVHRSIMRMIEEMITDDFPRLRQDQSPRLSSQQVTPAPSRERPVSSIGARQLTTASPAVGSFELPFTTQMYGGDHGGMEPESLNPDELLSFPGMFDLSTWT</sequence>
<proteinExistence type="predicted"/>
<comment type="caution">
    <text evidence="1">The sequence shown here is derived from an EMBL/GenBank/DDBJ whole genome shotgun (WGS) entry which is preliminary data.</text>
</comment>
<name>A0ACC0V7Z7_9HYPO</name>
<evidence type="ECO:0000313" key="2">
    <source>
        <dbReference type="Proteomes" id="UP001163324"/>
    </source>
</evidence>
<reference evidence="1" key="1">
    <citation type="submission" date="2022-10" db="EMBL/GenBank/DDBJ databases">
        <title>Complete Genome of Trichothecium roseum strain YXFP-22015, a Plant Pathogen Isolated from Citrus.</title>
        <authorList>
            <person name="Wang Y."/>
            <person name="Zhu L."/>
        </authorList>
    </citation>
    <scope>NUCLEOTIDE SEQUENCE</scope>
    <source>
        <strain evidence="1">YXFP-22015</strain>
    </source>
</reference>
<gene>
    <name evidence="1" type="ORF">N3K66_001943</name>
</gene>
<organism evidence="1 2">
    <name type="scientific">Trichothecium roseum</name>
    <dbReference type="NCBI Taxonomy" id="47278"/>
    <lineage>
        <taxon>Eukaryota</taxon>
        <taxon>Fungi</taxon>
        <taxon>Dikarya</taxon>
        <taxon>Ascomycota</taxon>
        <taxon>Pezizomycotina</taxon>
        <taxon>Sordariomycetes</taxon>
        <taxon>Hypocreomycetidae</taxon>
        <taxon>Hypocreales</taxon>
        <taxon>Hypocreales incertae sedis</taxon>
        <taxon>Trichothecium</taxon>
    </lineage>
</organism>
<evidence type="ECO:0000313" key="1">
    <source>
        <dbReference type="EMBL" id="KAI9902591.1"/>
    </source>
</evidence>
<protein>
    <submittedName>
        <fullName evidence="1">Uncharacterized protein</fullName>
    </submittedName>
</protein>
<accession>A0ACC0V7Z7</accession>
<dbReference type="Proteomes" id="UP001163324">
    <property type="component" value="Chromosome 2"/>
</dbReference>
<keyword evidence="2" id="KW-1185">Reference proteome</keyword>